<feature type="compositionally biased region" description="Basic residues" evidence="5">
    <location>
        <begin position="281"/>
        <end position="291"/>
    </location>
</feature>
<feature type="compositionally biased region" description="Polar residues" evidence="5">
    <location>
        <begin position="541"/>
        <end position="552"/>
    </location>
</feature>
<dbReference type="Pfam" id="PF18876">
    <property type="entry name" value="AFF4_CHD"/>
    <property type="match status" value="1"/>
</dbReference>
<feature type="compositionally biased region" description="Polar residues" evidence="5">
    <location>
        <begin position="227"/>
        <end position="237"/>
    </location>
</feature>
<feature type="compositionally biased region" description="Pro residues" evidence="5">
    <location>
        <begin position="494"/>
        <end position="503"/>
    </location>
</feature>
<evidence type="ECO:0000256" key="4">
    <source>
        <dbReference type="ARBA" id="ARBA00023242"/>
    </source>
</evidence>
<comment type="similarity">
    <text evidence="2">Belongs to the AF4 family.</text>
</comment>
<proteinExistence type="inferred from homology"/>
<feature type="compositionally biased region" description="Polar residues" evidence="5">
    <location>
        <begin position="504"/>
        <end position="513"/>
    </location>
</feature>
<feature type="compositionally biased region" description="Polar residues" evidence="5">
    <location>
        <begin position="15"/>
        <end position="28"/>
    </location>
</feature>
<feature type="compositionally biased region" description="Basic and acidic residues" evidence="5">
    <location>
        <begin position="194"/>
        <end position="209"/>
    </location>
</feature>
<dbReference type="AlphaFoldDB" id="A0A4X1SU30"/>
<feature type="region of interest" description="Disordered" evidence="5">
    <location>
        <begin position="493"/>
        <end position="568"/>
    </location>
</feature>
<dbReference type="PANTHER" id="PTHR10528">
    <property type="entry name" value="AF4/FMR2 FAMILY MEMBER"/>
    <property type="match status" value="1"/>
</dbReference>
<feature type="region of interest" description="Disordered" evidence="5">
    <location>
        <begin position="1"/>
        <end position="28"/>
    </location>
</feature>
<evidence type="ECO:0000313" key="8">
    <source>
        <dbReference type="Proteomes" id="UP000314985"/>
    </source>
</evidence>
<dbReference type="InterPro" id="IPR043640">
    <property type="entry name" value="AF4/FMR2_CHD"/>
</dbReference>
<evidence type="ECO:0000256" key="5">
    <source>
        <dbReference type="SAM" id="MobiDB-lite"/>
    </source>
</evidence>
<keyword evidence="4" id="KW-0539">Nucleus</keyword>
<feature type="compositionally biased region" description="Low complexity" evidence="5">
    <location>
        <begin position="90"/>
        <end position="103"/>
    </location>
</feature>
<dbReference type="InterPro" id="IPR007797">
    <property type="entry name" value="AF4/FMR2"/>
</dbReference>
<evidence type="ECO:0000256" key="3">
    <source>
        <dbReference type="ARBA" id="ARBA00022553"/>
    </source>
</evidence>
<feature type="compositionally biased region" description="Basic and acidic residues" evidence="5">
    <location>
        <begin position="267"/>
        <end position="280"/>
    </location>
</feature>
<evidence type="ECO:0000256" key="2">
    <source>
        <dbReference type="ARBA" id="ARBA00007354"/>
    </source>
</evidence>
<evidence type="ECO:0000259" key="6">
    <source>
        <dbReference type="Pfam" id="PF18876"/>
    </source>
</evidence>
<evidence type="ECO:0000313" key="7">
    <source>
        <dbReference type="Ensembl" id="ENSSSCP00070006481.1"/>
    </source>
</evidence>
<reference evidence="7" key="2">
    <citation type="submission" date="2025-08" db="UniProtKB">
        <authorList>
            <consortium name="Ensembl"/>
        </authorList>
    </citation>
    <scope>IDENTIFICATION</scope>
</reference>
<feature type="compositionally biased region" description="Low complexity" evidence="5">
    <location>
        <begin position="449"/>
        <end position="458"/>
    </location>
</feature>
<dbReference type="Proteomes" id="UP000314985">
    <property type="component" value="Unassembled WGS sequence"/>
</dbReference>
<dbReference type="GO" id="GO:0010468">
    <property type="term" value="P:regulation of gene expression"/>
    <property type="evidence" value="ECO:0007669"/>
    <property type="project" value="InterPro"/>
</dbReference>
<feature type="region of interest" description="Disordered" evidence="5">
    <location>
        <begin position="57"/>
        <end position="145"/>
    </location>
</feature>
<dbReference type="GO" id="GO:0005634">
    <property type="term" value="C:nucleus"/>
    <property type="evidence" value="ECO:0007669"/>
    <property type="project" value="UniProtKB-SubCell"/>
</dbReference>
<name>A0A4X1SU30_PIG</name>
<feature type="compositionally biased region" description="Pro residues" evidence="5">
    <location>
        <begin position="524"/>
        <end position="533"/>
    </location>
</feature>
<accession>A0A4X1SU30</accession>
<keyword evidence="3" id="KW-0597">Phosphoprotein</keyword>
<feature type="region of interest" description="Disordered" evidence="5">
    <location>
        <begin position="428"/>
        <end position="479"/>
    </location>
</feature>
<dbReference type="InterPro" id="IPR043639">
    <property type="entry name" value="AF4_int"/>
</dbReference>
<comment type="subcellular location">
    <subcellularLocation>
        <location evidence="1">Nucleus</location>
    </subcellularLocation>
</comment>
<evidence type="ECO:0000256" key="1">
    <source>
        <dbReference type="ARBA" id="ARBA00004123"/>
    </source>
</evidence>
<dbReference type="Pfam" id="PF18875">
    <property type="entry name" value="AF4_int"/>
    <property type="match status" value="1"/>
</dbReference>
<feature type="compositionally biased region" description="Basic and acidic residues" evidence="5">
    <location>
        <begin position="468"/>
        <end position="479"/>
    </location>
</feature>
<organism evidence="7 8">
    <name type="scientific">Sus scrofa</name>
    <name type="common">Pig</name>
    <dbReference type="NCBI Taxonomy" id="9823"/>
    <lineage>
        <taxon>Eukaryota</taxon>
        <taxon>Metazoa</taxon>
        <taxon>Chordata</taxon>
        <taxon>Craniata</taxon>
        <taxon>Vertebrata</taxon>
        <taxon>Euteleostomi</taxon>
        <taxon>Mammalia</taxon>
        <taxon>Eutheria</taxon>
        <taxon>Laurasiatheria</taxon>
        <taxon>Artiodactyla</taxon>
        <taxon>Suina</taxon>
        <taxon>Suidae</taxon>
        <taxon>Sus</taxon>
    </lineage>
</organism>
<dbReference type="Pfam" id="PF05110">
    <property type="entry name" value="AF-4"/>
    <property type="match status" value="1"/>
</dbReference>
<dbReference type="Ensembl" id="ENSSSCT00070007882.1">
    <property type="protein sequence ID" value="ENSSSCP00070006481.1"/>
    <property type="gene ID" value="ENSSSCG00070004190.1"/>
</dbReference>
<sequence length="821" mass="89352">MTHPWPTPLTAMHTPGNSEHSTFSTPGQVSSVPFFFAEWSDPTSRASTKMLEDDLKLSSDEDDLEPVKTLTTQCTATDPLLATPQPPAAAPASGGSGSSSDSESSSESDSDTESSTTDSESNEAPRVATPEPEPPSTNKWQLDKWLNKVTSQNKSFICGQNETPMETISVPPPVIQPMEVQVKVKTNPSQVLAEPKERPLLSLIREKARPRPAPKTPETKALKHKLSTTLETASQRTIGKKQPKRVEKNTSIDEFTWPKPNITSSAPKDKESVELPDPPRGRSKATAHKPVPRKEPRPSIPLAAEKKKYRGPGKIVPKSREFIETDSSTSDSNTDQEETLQIKVLPPCMAPGGNTAKSKEACGASLTLSSFISSANGNNPSVTNEEPTFSPIPVLQTELLSPLRDHENLKNLWVKIDLDLLSRVPGHNSLQAAPAKPDHKETAPKPKRQAAAAAAEKAAPNRKRKHKPTEVAEKIPEKKQRLEEAATICLLPPCISPAPPQKPPNTKENNASRRANRRKEEKLFPPPLSPLPEDPPRRRNVSGNTGPFSQDKSIPPIGQITSTKPKRSEGKFCATFKGISVNEGDTPKKAASATVTVTNTALATATVTATAIVTATVTATATATATATTTTTTTTISTITSTITTGLMDSSHLEMTSWAALPLLSSSTTNVRRPKLTFDDSVHNADYYMQEAKKLKHKADALFEKFGKAVNYADAALSFTECGNAMERDPLEAKSPYTMYSETVELLRYAMRLKNFASPLASDGDKKLAVLCYRCLSLLYLRMFKLKKDHAMKYSRSLMEYFKQNASKVAQIPSPWVGNGK</sequence>
<reference evidence="8" key="1">
    <citation type="submission" date="2017-08" db="EMBL/GenBank/DDBJ databases">
        <title>USMARCv1.0.</title>
        <authorList>
            <person name="Hannum G.I."/>
            <person name="Koren S."/>
            <person name="Schroeder S.G."/>
            <person name="Chin S.C."/>
            <person name="Nonneman D.J."/>
            <person name="Becker S.A."/>
            <person name="Rosen B.D."/>
            <person name="Bickhart D.M."/>
            <person name="Putnam N.H."/>
            <person name="Green R.E."/>
            <person name="Tuggle C.K."/>
            <person name="Liu H."/>
            <person name="Rohrer G.A."/>
            <person name="Warr A."/>
            <person name="Hall R."/>
            <person name="Kim K."/>
            <person name="Hume D.A."/>
            <person name="Talbot R."/>
            <person name="Chow W."/>
            <person name="Howe K."/>
            <person name="Schwartz A.S."/>
            <person name="Watson M."/>
            <person name="Archibald A.L."/>
            <person name="Phillippy A.M."/>
            <person name="Smith T.P.L."/>
        </authorList>
    </citation>
    <scope>NUCLEOTIDE SEQUENCE [LARGE SCALE GENOMIC DNA]</scope>
</reference>
<feature type="region of interest" description="Disordered" evidence="5">
    <location>
        <begin position="191"/>
        <end position="339"/>
    </location>
</feature>
<dbReference type="PANTHER" id="PTHR10528:SF18">
    <property type="entry name" value="AF4_FMR2 FAMILY MEMBER 2"/>
    <property type="match status" value="1"/>
</dbReference>
<feature type="domain" description="AF4/FMR2 C-terminal homology" evidence="6">
    <location>
        <begin position="669"/>
        <end position="818"/>
    </location>
</feature>
<protein>
    <recommendedName>
        <fullName evidence="6">AF4/FMR2 C-terminal homology domain-containing protein</fullName>
    </recommendedName>
</protein>